<feature type="compositionally biased region" description="Basic residues" evidence="1">
    <location>
        <begin position="66"/>
        <end position="80"/>
    </location>
</feature>
<organism evidence="2 3">
    <name type="scientific">Morchella conica CCBAS932</name>
    <dbReference type="NCBI Taxonomy" id="1392247"/>
    <lineage>
        <taxon>Eukaryota</taxon>
        <taxon>Fungi</taxon>
        <taxon>Dikarya</taxon>
        <taxon>Ascomycota</taxon>
        <taxon>Pezizomycotina</taxon>
        <taxon>Pezizomycetes</taxon>
        <taxon>Pezizales</taxon>
        <taxon>Morchellaceae</taxon>
        <taxon>Morchella</taxon>
    </lineage>
</organism>
<dbReference type="EMBL" id="ML119107">
    <property type="protein sequence ID" value="RPB17065.1"/>
    <property type="molecule type" value="Genomic_DNA"/>
</dbReference>
<sequence length="107" mass="12228">MECFTTFLTSALPPEASIEKHRVSMHRYSTRGLGLQLYHIRHAKKSLFPLQGYPMRGSPTIISHQRPARASKNRYAHRRAPPPPIHTFSKSHEALRGLVVWFSLLVA</sequence>
<gene>
    <name evidence="2" type="ORF">P167DRAFT_204936</name>
</gene>
<reference evidence="2 3" key="1">
    <citation type="journal article" date="2018" name="Nat. Ecol. Evol.">
        <title>Pezizomycetes genomes reveal the molecular basis of ectomycorrhizal truffle lifestyle.</title>
        <authorList>
            <person name="Murat C."/>
            <person name="Payen T."/>
            <person name="Noel B."/>
            <person name="Kuo A."/>
            <person name="Morin E."/>
            <person name="Chen J."/>
            <person name="Kohler A."/>
            <person name="Krizsan K."/>
            <person name="Balestrini R."/>
            <person name="Da Silva C."/>
            <person name="Montanini B."/>
            <person name="Hainaut M."/>
            <person name="Levati E."/>
            <person name="Barry K.W."/>
            <person name="Belfiori B."/>
            <person name="Cichocki N."/>
            <person name="Clum A."/>
            <person name="Dockter R.B."/>
            <person name="Fauchery L."/>
            <person name="Guy J."/>
            <person name="Iotti M."/>
            <person name="Le Tacon F."/>
            <person name="Lindquist E.A."/>
            <person name="Lipzen A."/>
            <person name="Malagnac F."/>
            <person name="Mello A."/>
            <person name="Molinier V."/>
            <person name="Miyauchi S."/>
            <person name="Poulain J."/>
            <person name="Riccioni C."/>
            <person name="Rubini A."/>
            <person name="Sitrit Y."/>
            <person name="Splivallo R."/>
            <person name="Traeger S."/>
            <person name="Wang M."/>
            <person name="Zifcakova L."/>
            <person name="Wipf D."/>
            <person name="Zambonelli A."/>
            <person name="Paolocci F."/>
            <person name="Nowrousian M."/>
            <person name="Ottonello S."/>
            <person name="Baldrian P."/>
            <person name="Spatafora J.W."/>
            <person name="Henrissat B."/>
            <person name="Nagy L.G."/>
            <person name="Aury J.M."/>
            <person name="Wincker P."/>
            <person name="Grigoriev I.V."/>
            <person name="Bonfante P."/>
            <person name="Martin F.M."/>
        </authorList>
    </citation>
    <scope>NUCLEOTIDE SEQUENCE [LARGE SCALE GENOMIC DNA]</scope>
    <source>
        <strain evidence="2 3">CCBAS932</strain>
    </source>
</reference>
<dbReference type="Proteomes" id="UP000277580">
    <property type="component" value="Unassembled WGS sequence"/>
</dbReference>
<evidence type="ECO:0000256" key="1">
    <source>
        <dbReference type="SAM" id="MobiDB-lite"/>
    </source>
</evidence>
<dbReference type="InParanoid" id="A0A3N4LGH8"/>
<keyword evidence="3" id="KW-1185">Reference proteome</keyword>
<accession>A0A3N4LGH8</accession>
<protein>
    <submittedName>
        <fullName evidence="2">Uncharacterized protein</fullName>
    </submittedName>
</protein>
<feature type="region of interest" description="Disordered" evidence="1">
    <location>
        <begin position="59"/>
        <end position="83"/>
    </location>
</feature>
<dbReference type="AlphaFoldDB" id="A0A3N4LGH8"/>
<evidence type="ECO:0000313" key="3">
    <source>
        <dbReference type="Proteomes" id="UP000277580"/>
    </source>
</evidence>
<proteinExistence type="predicted"/>
<name>A0A3N4LGH8_9PEZI</name>
<evidence type="ECO:0000313" key="2">
    <source>
        <dbReference type="EMBL" id="RPB17065.1"/>
    </source>
</evidence>